<evidence type="ECO:0000256" key="3">
    <source>
        <dbReference type="ARBA" id="ARBA00023163"/>
    </source>
</evidence>
<protein>
    <recommendedName>
        <fullName evidence="4">HTH luxR-type domain-containing protein</fullName>
    </recommendedName>
</protein>
<evidence type="ECO:0000256" key="1">
    <source>
        <dbReference type="ARBA" id="ARBA00023015"/>
    </source>
</evidence>
<dbReference type="STRING" id="1656094.BFC18_20570"/>
<dbReference type="PANTHER" id="PTHR44688">
    <property type="entry name" value="DNA-BINDING TRANSCRIPTIONAL ACTIVATOR DEVR_DOSR"/>
    <property type="match status" value="1"/>
</dbReference>
<dbReference type="Gene3D" id="1.10.10.10">
    <property type="entry name" value="Winged helix-like DNA-binding domain superfamily/Winged helix DNA-binding domain"/>
    <property type="match status" value="1"/>
</dbReference>
<dbReference type="Pfam" id="PF00196">
    <property type="entry name" value="GerE"/>
    <property type="match status" value="1"/>
</dbReference>
<dbReference type="RefSeq" id="WP_070127325.1">
    <property type="nucleotide sequence ID" value="NZ_MDHN01000041.1"/>
</dbReference>
<keyword evidence="6" id="KW-1185">Reference proteome</keyword>
<keyword evidence="2" id="KW-0238">DNA-binding</keyword>
<dbReference type="AlphaFoldDB" id="A0A1E7Z6G7"/>
<organism evidence="5 6">
    <name type="scientific">Alteromonas confluentis</name>
    <dbReference type="NCBI Taxonomy" id="1656094"/>
    <lineage>
        <taxon>Bacteria</taxon>
        <taxon>Pseudomonadati</taxon>
        <taxon>Pseudomonadota</taxon>
        <taxon>Gammaproteobacteria</taxon>
        <taxon>Alteromonadales</taxon>
        <taxon>Alteromonadaceae</taxon>
        <taxon>Alteromonas/Salinimonas group</taxon>
        <taxon>Alteromonas</taxon>
    </lineage>
</organism>
<dbReference type="PROSITE" id="PS50043">
    <property type="entry name" value="HTH_LUXR_2"/>
    <property type="match status" value="1"/>
</dbReference>
<keyword evidence="3" id="KW-0804">Transcription</keyword>
<dbReference type="PRINTS" id="PR00038">
    <property type="entry name" value="HTHLUXR"/>
</dbReference>
<sequence length="273" mass="31017">MNPLPTALAPQELHRHLPAVIRELGTTAFWSALNDWLCRFIPVDSVSVIAYSENQPPVLLFAVLTERERDIFFARFMDGTYIASPSYRGVLENFPAGVYLWPELMPDDFRESDLYKSYYQASQIEDLAYVFCSPIPGLHIQLGLGRHHPNPPFSENDIANLYELETLVLELVNKHWRLNGEQVPPDSRSLSMHVTQRVKEVLNGFGENILTDRERDIARLIISGYSSQAAADKLNISPGTERVHRAKVYAKLNLRSNSELFSLFLSQLTALSE</sequence>
<evidence type="ECO:0000256" key="2">
    <source>
        <dbReference type="ARBA" id="ARBA00023125"/>
    </source>
</evidence>
<comment type="caution">
    <text evidence="5">The sequence shown here is derived from an EMBL/GenBank/DDBJ whole genome shotgun (WGS) entry which is preliminary data.</text>
</comment>
<dbReference type="PANTHER" id="PTHR44688:SF16">
    <property type="entry name" value="DNA-BINDING TRANSCRIPTIONAL ACTIVATOR DEVR_DOSR"/>
    <property type="match status" value="1"/>
</dbReference>
<dbReference type="GO" id="GO:0006355">
    <property type="term" value="P:regulation of DNA-templated transcription"/>
    <property type="evidence" value="ECO:0007669"/>
    <property type="project" value="InterPro"/>
</dbReference>
<dbReference type="CDD" id="cd06170">
    <property type="entry name" value="LuxR_C_like"/>
    <property type="match status" value="1"/>
</dbReference>
<dbReference type="EMBL" id="MDHN01000041">
    <property type="protein sequence ID" value="OFC69128.1"/>
    <property type="molecule type" value="Genomic_DNA"/>
</dbReference>
<evidence type="ECO:0000259" key="4">
    <source>
        <dbReference type="PROSITE" id="PS50043"/>
    </source>
</evidence>
<dbReference type="Proteomes" id="UP000175691">
    <property type="component" value="Unassembled WGS sequence"/>
</dbReference>
<name>A0A1E7Z6G7_9ALTE</name>
<dbReference type="GO" id="GO:0003677">
    <property type="term" value="F:DNA binding"/>
    <property type="evidence" value="ECO:0007669"/>
    <property type="project" value="UniProtKB-KW"/>
</dbReference>
<reference evidence="5 6" key="1">
    <citation type="submission" date="2016-08" db="EMBL/GenBank/DDBJ databases">
        <authorList>
            <person name="Seilhamer J.J."/>
        </authorList>
    </citation>
    <scope>NUCLEOTIDE SEQUENCE [LARGE SCALE GENOMIC DNA]</scope>
    <source>
        <strain evidence="5 6">KCTC 42603</strain>
    </source>
</reference>
<dbReference type="InterPro" id="IPR036388">
    <property type="entry name" value="WH-like_DNA-bd_sf"/>
</dbReference>
<dbReference type="SUPFAM" id="SSF46894">
    <property type="entry name" value="C-terminal effector domain of the bipartite response regulators"/>
    <property type="match status" value="1"/>
</dbReference>
<dbReference type="InterPro" id="IPR000792">
    <property type="entry name" value="Tscrpt_reg_LuxR_C"/>
</dbReference>
<accession>A0A1E7Z6G7</accession>
<gene>
    <name evidence="5" type="ORF">BFC18_20570</name>
</gene>
<evidence type="ECO:0000313" key="5">
    <source>
        <dbReference type="EMBL" id="OFC69128.1"/>
    </source>
</evidence>
<keyword evidence="1" id="KW-0805">Transcription regulation</keyword>
<dbReference type="InterPro" id="IPR016032">
    <property type="entry name" value="Sig_transdc_resp-reg_C-effctor"/>
</dbReference>
<proteinExistence type="predicted"/>
<dbReference type="SMART" id="SM00421">
    <property type="entry name" value="HTH_LUXR"/>
    <property type="match status" value="1"/>
</dbReference>
<evidence type="ECO:0000313" key="6">
    <source>
        <dbReference type="Proteomes" id="UP000175691"/>
    </source>
</evidence>
<feature type="domain" description="HTH luxR-type" evidence="4">
    <location>
        <begin position="203"/>
        <end position="268"/>
    </location>
</feature>